<reference evidence="4" key="1">
    <citation type="journal article" date="2019" name="Int. J. Syst. Evol. Microbiol.">
        <title>The Global Catalogue of Microorganisms (GCM) 10K type strain sequencing project: providing services to taxonomists for standard genome sequencing and annotation.</title>
        <authorList>
            <consortium name="The Broad Institute Genomics Platform"/>
            <consortium name="The Broad Institute Genome Sequencing Center for Infectious Disease"/>
            <person name="Wu L."/>
            <person name="Ma J."/>
        </authorList>
    </citation>
    <scope>NUCLEOTIDE SEQUENCE [LARGE SCALE GENOMIC DNA]</scope>
    <source>
        <strain evidence="4">CCUG 54523</strain>
    </source>
</reference>
<keyword evidence="2" id="KW-0732">Signal</keyword>
<keyword evidence="1" id="KW-0812">Transmembrane</keyword>
<organism evidence="3 4">
    <name type="scientific">Microbacterium insulae</name>
    <dbReference type="NCBI Taxonomy" id="483014"/>
    <lineage>
        <taxon>Bacteria</taxon>
        <taxon>Bacillati</taxon>
        <taxon>Actinomycetota</taxon>
        <taxon>Actinomycetes</taxon>
        <taxon>Micrococcales</taxon>
        <taxon>Microbacteriaceae</taxon>
        <taxon>Microbacterium</taxon>
    </lineage>
</organism>
<dbReference type="RefSeq" id="WP_378772573.1">
    <property type="nucleotide sequence ID" value="NZ_JBHTII010000002.1"/>
</dbReference>
<comment type="caution">
    <text evidence="3">The sequence shown here is derived from an EMBL/GenBank/DDBJ whole genome shotgun (WGS) entry which is preliminary data.</text>
</comment>
<dbReference type="EMBL" id="JBHTII010000002">
    <property type="protein sequence ID" value="MFD0791447.1"/>
    <property type="molecule type" value="Genomic_DNA"/>
</dbReference>
<evidence type="ECO:0000256" key="2">
    <source>
        <dbReference type="SAM" id="SignalP"/>
    </source>
</evidence>
<accession>A0ABW3AKD2</accession>
<feature type="signal peptide" evidence="2">
    <location>
        <begin position="1"/>
        <end position="25"/>
    </location>
</feature>
<evidence type="ECO:0000313" key="4">
    <source>
        <dbReference type="Proteomes" id="UP001597055"/>
    </source>
</evidence>
<evidence type="ECO:0000256" key="1">
    <source>
        <dbReference type="SAM" id="Phobius"/>
    </source>
</evidence>
<feature type="chain" id="PRO_5047422576" evidence="2">
    <location>
        <begin position="26"/>
        <end position="223"/>
    </location>
</feature>
<feature type="transmembrane region" description="Helical" evidence="1">
    <location>
        <begin position="194"/>
        <end position="216"/>
    </location>
</feature>
<keyword evidence="4" id="KW-1185">Reference proteome</keyword>
<sequence>MLRKTLSVLAVAAIIAVSGPTAALAVEEDPYTPIDPTEPTLAGSVAASECEGDVPYISYTVTLTDPDGQSTGNDASLVLSSGANSVTIPLGTLVNGQLAGKVLWPGASVDGAGNPTGWPGWAFVDGEWVETTGNFAWTRGSISAVLQVNPDLAVPLSYPPATPNCAAQPPTALSPDSPETASVDGAALAATGGALPYAVAGTGLGLVGLGVAAVLLRRRSARS</sequence>
<dbReference type="Proteomes" id="UP001597055">
    <property type="component" value="Unassembled WGS sequence"/>
</dbReference>
<name>A0ABW3AKD2_9MICO</name>
<keyword evidence="1" id="KW-0472">Membrane</keyword>
<gene>
    <name evidence="3" type="ORF">ACFQ0P_13670</name>
</gene>
<keyword evidence="1" id="KW-1133">Transmembrane helix</keyword>
<evidence type="ECO:0000313" key="3">
    <source>
        <dbReference type="EMBL" id="MFD0791447.1"/>
    </source>
</evidence>
<protein>
    <submittedName>
        <fullName evidence="3">Cell wall protein</fullName>
    </submittedName>
</protein>
<proteinExistence type="predicted"/>